<evidence type="ECO:0000259" key="1">
    <source>
        <dbReference type="Pfam" id="PF14214"/>
    </source>
</evidence>
<dbReference type="Proteomes" id="UP001443914">
    <property type="component" value="Unassembled WGS sequence"/>
</dbReference>
<feature type="domain" description="Helitron helicase-like" evidence="1">
    <location>
        <begin position="260"/>
        <end position="366"/>
    </location>
</feature>
<comment type="caution">
    <text evidence="2">The sequence shown here is derived from an EMBL/GenBank/DDBJ whole genome shotgun (WGS) entry which is preliminary data.</text>
</comment>
<reference evidence="2" key="1">
    <citation type="submission" date="2024-03" db="EMBL/GenBank/DDBJ databases">
        <title>WGS assembly of Saponaria officinalis var. Norfolk2.</title>
        <authorList>
            <person name="Jenkins J."/>
            <person name="Shu S."/>
            <person name="Grimwood J."/>
            <person name="Barry K."/>
            <person name="Goodstein D."/>
            <person name="Schmutz J."/>
            <person name="Leebens-Mack J."/>
            <person name="Osbourn A."/>
        </authorList>
    </citation>
    <scope>NUCLEOTIDE SEQUENCE [LARGE SCALE GENOMIC DNA]</scope>
    <source>
        <strain evidence="2">JIC</strain>
    </source>
</reference>
<keyword evidence="3" id="KW-1185">Reference proteome</keyword>
<sequence>MRIAEAGQQLPRQLHKLSKPTNCAECGALKFEYESMHFCCGDGQIKLPANEYPSELVRLYTSRDEYAVHFQKYDRLYNNLFAFTSIGGCIDAKTQKGIYVFKLYGQIYHNLPELIPNDAHPKYLQLYFYDGQHEAENHLRCFPELHQNENTQIVINRNPVLDQRVYNALTSDKVAVIWSEDTSSSSSSGLHILVTGKSNESHRIMNYYDCYDPLQYPLLFPRGSTEGQSSRDRQVSCREYYYYMLQNRPNNYLLRAGRCLQQYVVHMGPRDMKKRYLNAMSLVQKYGKPNLFITMTYNSSWPEIKEQLSVGEEAQNRPDLVSRVFQEKLLALKKQIMEKQIFGEVAALVYVVKFQKRRLPHAHFLIILKPEFKMKCP</sequence>
<dbReference type="PANTHER" id="PTHR45786">
    <property type="entry name" value="DNA BINDING PROTEIN-LIKE"/>
    <property type="match status" value="1"/>
</dbReference>
<dbReference type="EMBL" id="JBDFQZ010000005">
    <property type="protein sequence ID" value="KAK9723987.1"/>
    <property type="molecule type" value="Genomic_DNA"/>
</dbReference>
<dbReference type="AlphaFoldDB" id="A0AAW1KU25"/>
<protein>
    <recommendedName>
        <fullName evidence="1">Helitron helicase-like domain-containing protein</fullName>
    </recommendedName>
</protein>
<name>A0AAW1KU25_SAPOF</name>
<organism evidence="2 3">
    <name type="scientific">Saponaria officinalis</name>
    <name type="common">Common soapwort</name>
    <name type="synonym">Lychnis saponaria</name>
    <dbReference type="NCBI Taxonomy" id="3572"/>
    <lineage>
        <taxon>Eukaryota</taxon>
        <taxon>Viridiplantae</taxon>
        <taxon>Streptophyta</taxon>
        <taxon>Embryophyta</taxon>
        <taxon>Tracheophyta</taxon>
        <taxon>Spermatophyta</taxon>
        <taxon>Magnoliopsida</taxon>
        <taxon>eudicotyledons</taxon>
        <taxon>Gunneridae</taxon>
        <taxon>Pentapetalae</taxon>
        <taxon>Caryophyllales</taxon>
        <taxon>Caryophyllaceae</taxon>
        <taxon>Caryophylleae</taxon>
        <taxon>Saponaria</taxon>
    </lineage>
</organism>
<dbReference type="InterPro" id="IPR025476">
    <property type="entry name" value="Helitron_helicase-like"/>
</dbReference>
<proteinExistence type="predicted"/>
<evidence type="ECO:0000313" key="3">
    <source>
        <dbReference type="Proteomes" id="UP001443914"/>
    </source>
</evidence>
<accession>A0AAW1KU25</accession>
<gene>
    <name evidence="2" type="ORF">RND81_05G039300</name>
</gene>
<dbReference type="PANTHER" id="PTHR45786:SF78">
    <property type="entry name" value="ATP-DEPENDENT DNA HELICASE"/>
    <property type="match status" value="1"/>
</dbReference>
<evidence type="ECO:0000313" key="2">
    <source>
        <dbReference type="EMBL" id="KAK9723987.1"/>
    </source>
</evidence>
<dbReference type="Pfam" id="PF14214">
    <property type="entry name" value="Helitron_like_N"/>
    <property type="match status" value="1"/>
</dbReference>